<evidence type="ECO:0000256" key="1">
    <source>
        <dbReference type="SAM" id="MobiDB-lite"/>
    </source>
</evidence>
<accession>A0AAV1I6J2</accession>
<protein>
    <recommendedName>
        <fullName evidence="4">ABM domain-containing protein</fullName>
    </recommendedName>
</protein>
<evidence type="ECO:0000313" key="3">
    <source>
        <dbReference type="Proteomes" id="UP001314263"/>
    </source>
</evidence>
<evidence type="ECO:0000313" key="2">
    <source>
        <dbReference type="EMBL" id="CAK0781113.1"/>
    </source>
</evidence>
<feature type="region of interest" description="Disordered" evidence="1">
    <location>
        <begin position="1"/>
        <end position="22"/>
    </location>
</feature>
<dbReference type="SUPFAM" id="SSF54909">
    <property type="entry name" value="Dimeric alpha+beta barrel"/>
    <property type="match status" value="1"/>
</dbReference>
<sequence length="208" mass="22907">MLRSSNSRVHLPAPSSGLVRHNARRGRLQVSAAIKKGKEKNVVCTKTIVAKQDTASVVEQMCRDIMDFSHGKQKVKSSGIMEFGVSRDQYEPNIFYTWERYDSNGALGRHNTCPEFQAFMENIQTHLEGPIGMALYEWKDGQLGAASIQGGPKGEGGLDDATGAGGTGASRMKQTSATVDLGHTKREDDGLWGMGFKFPWQKKKDEKK</sequence>
<reference evidence="2 3" key="1">
    <citation type="submission" date="2023-10" db="EMBL/GenBank/DDBJ databases">
        <authorList>
            <person name="Maclean D."/>
            <person name="Macfadyen A."/>
        </authorList>
    </citation>
    <scope>NUCLEOTIDE SEQUENCE [LARGE SCALE GENOMIC DNA]</scope>
</reference>
<dbReference type="Proteomes" id="UP001314263">
    <property type="component" value="Unassembled WGS sequence"/>
</dbReference>
<feature type="region of interest" description="Disordered" evidence="1">
    <location>
        <begin position="147"/>
        <end position="184"/>
    </location>
</feature>
<name>A0AAV1I6J2_9CHLO</name>
<evidence type="ECO:0008006" key="4">
    <source>
        <dbReference type="Google" id="ProtNLM"/>
    </source>
</evidence>
<dbReference type="EMBL" id="CAUYUE010000006">
    <property type="protein sequence ID" value="CAK0781113.1"/>
    <property type="molecule type" value="Genomic_DNA"/>
</dbReference>
<dbReference type="InterPro" id="IPR011008">
    <property type="entry name" value="Dimeric_a/b-barrel"/>
</dbReference>
<comment type="caution">
    <text evidence="2">The sequence shown here is derived from an EMBL/GenBank/DDBJ whole genome shotgun (WGS) entry which is preliminary data.</text>
</comment>
<dbReference type="Gene3D" id="3.30.70.100">
    <property type="match status" value="1"/>
</dbReference>
<keyword evidence="3" id="KW-1185">Reference proteome</keyword>
<gene>
    <name evidence="2" type="ORF">CVIRNUC_005288</name>
</gene>
<proteinExistence type="predicted"/>
<organism evidence="2 3">
    <name type="scientific">Coccomyxa viridis</name>
    <dbReference type="NCBI Taxonomy" id="1274662"/>
    <lineage>
        <taxon>Eukaryota</taxon>
        <taxon>Viridiplantae</taxon>
        <taxon>Chlorophyta</taxon>
        <taxon>core chlorophytes</taxon>
        <taxon>Trebouxiophyceae</taxon>
        <taxon>Trebouxiophyceae incertae sedis</taxon>
        <taxon>Coccomyxaceae</taxon>
        <taxon>Coccomyxa</taxon>
    </lineage>
</organism>
<dbReference type="AlphaFoldDB" id="A0AAV1I6J2"/>